<dbReference type="EMBL" id="UYSU01011219">
    <property type="protein sequence ID" value="VDL88348.1"/>
    <property type="molecule type" value="Genomic_DNA"/>
</dbReference>
<keyword evidence="2" id="KW-1185">Reference proteome</keyword>
<dbReference type="OrthoDB" id="6307471at2759"/>
<evidence type="ECO:0000313" key="2">
    <source>
        <dbReference type="Proteomes" id="UP000275846"/>
    </source>
</evidence>
<dbReference type="Proteomes" id="UP000275846">
    <property type="component" value="Unassembled WGS sequence"/>
</dbReference>
<accession>A0A183SCL5</accession>
<proteinExistence type="predicted"/>
<reference evidence="1 2" key="2">
    <citation type="submission" date="2018-11" db="EMBL/GenBank/DDBJ databases">
        <authorList>
            <consortium name="Pathogen Informatics"/>
        </authorList>
    </citation>
    <scope>NUCLEOTIDE SEQUENCE [LARGE SCALE GENOMIC DNA]</scope>
    <source>
        <strain evidence="1 2">NST_G2</strain>
    </source>
</reference>
<evidence type="ECO:0000313" key="3">
    <source>
        <dbReference type="WBParaSite" id="SSLN_0000203101-mRNA-1"/>
    </source>
</evidence>
<evidence type="ECO:0000313" key="1">
    <source>
        <dbReference type="EMBL" id="VDL88348.1"/>
    </source>
</evidence>
<reference evidence="3" key="1">
    <citation type="submission" date="2016-06" db="UniProtKB">
        <authorList>
            <consortium name="WormBaseParasite"/>
        </authorList>
    </citation>
    <scope>IDENTIFICATION</scope>
</reference>
<name>A0A183SCL5_SCHSO</name>
<organism evidence="3">
    <name type="scientific">Schistocephalus solidus</name>
    <name type="common">Tapeworm</name>
    <dbReference type="NCBI Taxonomy" id="70667"/>
    <lineage>
        <taxon>Eukaryota</taxon>
        <taxon>Metazoa</taxon>
        <taxon>Spiralia</taxon>
        <taxon>Lophotrochozoa</taxon>
        <taxon>Platyhelminthes</taxon>
        <taxon>Cestoda</taxon>
        <taxon>Eucestoda</taxon>
        <taxon>Diphyllobothriidea</taxon>
        <taxon>Diphyllobothriidae</taxon>
        <taxon>Schistocephalus</taxon>
    </lineage>
</organism>
<protein>
    <submittedName>
        <fullName evidence="1 3">Uncharacterized protein</fullName>
    </submittedName>
</protein>
<gene>
    <name evidence="1" type="ORF">SSLN_LOCUS1963</name>
</gene>
<dbReference type="WBParaSite" id="SSLN_0000203101-mRNA-1">
    <property type="protein sequence ID" value="SSLN_0000203101-mRNA-1"/>
    <property type="gene ID" value="SSLN_0000203101"/>
</dbReference>
<sequence length="84" mass="9983">MFQIANWLGAAEKDKAPCPFNVRRRQTHFFLFGEDKDDRSRGNVLRYDPRHQRAERVADMEVRRWATFSIMGGELSDSWAHFPR</sequence>
<dbReference type="AlphaFoldDB" id="A0A183SCL5"/>